<dbReference type="GO" id="GO:0016787">
    <property type="term" value="F:hydrolase activity"/>
    <property type="evidence" value="ECO:0007669"/>
    <property type="project" value="UniProtKB-KW"/>
</dbReference>
<reference evidence="7" key="2">
    <citation type="submission" date="2014-07" db="EMBL/GenBank/DDBJ databases">
        <authorList>
            <person name="Hull J."/>
        </authorList>
    </citation>
    <scope>NUCLEOTIDE SEQUENCE</scope>
</reference>
<evidence type="ECO:0000259" key="6">
    <source>
        <dbReference type="PROSITE" id="PS51192"/>
    </source>
</evidence>
<evidence type="ECO:0000256" key="2">
    <source>
        <dbReference type="ARBA" id="ARBA00022801"/>
    </source>
</evidence>
<evidence type="ECO:0000256" key="5">
    <source>
        <dbReference type="SAM" id="SignalP"/>
    </source>
</evidence>
<proteinExistence type="predicted"/>
<dbReference type="PANTHER" id="PTHR47959:SF1">
    <property type="entry name" value="ATP-DEPENDENT RNA HELICASE DBPA"/>
    <property type="match status" value="1"/>
</dbReference>
<dbReference type="Gene3D" id="3.40.50.300">
    <property type="entry name" value="P-loop containing nucleotide triphosphate hydrolases"/>
    <property type="match status" value="1"/>
</dbReference>
<dbReference type="Pfam" id="PF00270">
    <property type="entry name" value="DEAD"/>
    <property type="match status" value="1"/>
</dbReference>
<name>A0A0A9W7Z1_LYGHE</name>
<dbReference type="EMBL" id="GBHO01042629">
    <property type="protein sequence ID" value="JAG00975.1"/>
    <property type="molecule type" value="Transcribed_RNA"/>
</dbReference>
<dbReference type="InterPro" id="IPR050079">
    <property type="entry name" value="DEAD_box_RNA_helicase"/>
</dbReference>
<keyword evidence="2" id="KW-0378">Hydrolase</keyword>
<dbReference type="InterPro" id="IPR014001">
    <property type="entry name" value="Helicase_ATP-bd"/>
</dbReference>
<keyword evidence="5" id="KW-0732">Signal</keyword>
<protein>
    <submittedName>
        <fullName evidence="7">Putative ATP-dependent RNA helicase DDX27</fullName>
    </submittedName>
</protein>
<sequence length="127" mass="13858">MLKELLVFTTGLTVSLVIGGVHASAQEAALQAAPDILIATPGRLVDFLHNNISRHTSCISGNHHSKNTCSVVDLSGIEMVVFDECDKMMTVTLKDQVVDIICHIPEEMRQVVMFSATMTEEVNNFAD</sequence>
<reference evidence="8" key="3">
    <citation type="journal article" date="2016" name="Gigascience">
        <title>De novo construction of an expanded transcriptome assembly for the western tarnished plant bug, Lygus hesperus.</title>
        <authorList>
            <person name="Tassone E.E."/>
            <person name="Geib S.M."/>
            <person name="Hall B."/>
            <person name="Fabrick J.A."/>
            <person name="Brent C.S."/>
            <person name="Hull J.J."/>
        </authorList>
    </citation>
    <scope>NUCLEOTIDE SEQUENCE</scope>
</reference>
<dbReference type="PANTHER" id="PTHR47959">
    <property type="entry name" value="ATP-DEPENDENT RNA HELICASE RHLE-RELATED"/>
    <property type="match status" value="1"/>
</dbReference>
<dbReference type="InterPro" id="IPR027417">
    <property type="entry name" value="P-loop_NTPase"/>
</dbReference>
<gene>
    <name evidence="7" type="primary">Ddx27</name>
    <name evidence="7" type="ORF">CM83_8168</name>
    <name evidence="8" type="ORF">g.97449</name>
</gene>
<evidence type="ECO:0000256" key="1">
    <source>
        <dbReference type="ARBA" id="ARBA00022741"/>
    </source>
</evidence>
<feature type="signal peptide" evidence="5">
    <location>
        <begin position="1"/>
        <end position="23"/>
    </location>
</feature>
<evidence type="ECO:0000256" key="3">
    <source>
        <dbReference type="ARBA" id="ARBA00022806"/>
    </source>
</evidence>
<keyword evidence="3 7" id="KW-0347">Helicase</keyword>
<keyword evidence="4" id="KW-0067">ATP-binding</keyword>
<dbReference type="SUPFAM" id="SSF52540">
    <property type="entry name" value="P-loop containing nucleoside triphosphate hydrolases"/>
    <property type="match status" value="1"/>
</dbReference>
<dbReference type="GO" id="GO:0005829">
    <property type="term" value="C:cytosol"/>
    <property type="evidence" value="ECO:0007669"/>
    <property type="project" value="TreeGrafter"/>
</dbReference>
<feature type="chain" id="PRO_5007389028" evidence="5">
    <location>
        <begin position="24"/>
        <end position="127"/>
    </location>
</feature>
<dbReference type="GO" id="GO:0005524">
    <property type="term" value="F:ATP binding"/>
    <property type="evidence" value="ECO:0007669"/>
    <property type="project" value="UniProtKB-KW"/>
</dbReference>
<accession>A0A0A9W7Z1</accession>
<evidence type="ECO:0000313" key="8">
    <source>
        <dbReference type="EMBL" id="JAQ05156.1"/>
    </source>
</evidence>
<keyword evidence="1" id="KW-0547">Nucleotide-binding</keyword>
<dbReference type="PROSITE" id="PS51192">
    <property type="entry name" value="HELICASE_ATP_BIND_1"/>
    <property type="match status" value="1"/>
</dbReference>
<feature type="domain" description="Helicase ATP-binding" evidence="6">
    <location>
        <begin position="1"/>
        <end position="127"/>
    </location>
</feature>
<dbReference type="AlphaFoldDB" id="A0A0A9W7Z1"/>
<reference evidence="7" key="1">
    <citation type="journal article" date="2014" name="PLoS ONE">
        <title>Transcriptome-Based Identification of ABC Transporters in the Western Tarnished Plant Bug Lygus hesperus.</title>
        <authorList>
            <person name="Hull J.J."/>
            <person name="Chaney K."/>
            <person name="Geib S.M."/>
            <person name="Fabrick J.A."/>
            <person name="Brent C.S."/>
            <person name="Walsh D."/>
            <person name="Lavine L.C."/>
        </authorList>
    </citation>
    <scope>NUCLEOTIDE SEQUENCE</scope>
</reference>
<evidence type="ECO:0000256" key="4">
    <source>
        <dbReference type="ARBA" id="ARBA00022840"/>
    </source>
</evidence>
<dbReference type="GO" id="GO:0003724">
    <property type="term" value="F:RNA helicase activity"/>
    <property type="evidence" value="ECO:0007669"/>
    <property type="project" value="TreeGrafter"/>
</dbReference>
<evidence type="ECO:0000313" key="7">
    <source>
        <dbReference type="EMBL" id="JAG00975.1"/>
    </source>
</evidence>
<dbReference type="GO" id="GO:0003676">
    <property type="term" value="F:nucleic acid binding"/>
    <property type="evidence" value="ECO:0007669"/>
    <property type="project" value="InterPro"/>
</dbReference>
<organism evidence="7">
    <name type="scientific">Lygus hesperus</name>
    <name type="common">Western plant bug</name>
    <dbReference type="NCBI Taxonomy" id="30085"/>
    <lineage>
        <taxon>Eukaryota</taxon>
        <taxon>Metazoa</taxon>
        <taxon>Ecdysozoa</taxon>
        <taxon>Arthropoda</taxon>
        <taxon>Hexapoda</taxon>
        <taxon>Insecta</taxon>
        <taxon>Pterygota</taxon>
        <taxon>Neoptera</taxon>
        <taxon>Paraneoptera</taxon>
        <taxon>Hemiptera</taxon>
        <taxon>Heteroptera</taxon>
        <taxon>Panheteroptera</taxon>
        <taxon>Cimicomorpha</taxon>
        <taxon>Miridae</taxon>
        <taxon>Mirini</taxon>
        <taxon>Lygus</taxon>
    </lineage>
</organism>
<dbReference type="EMBL" id="GDHC01013473">
    <property type="protein sequence ID" value="JAQ05156.1"/>
    <property type="molecule type" value="Transcribed_RNA"/>
</dbReference>
<dbReference type="InterPro" id="IPR011545">
    <property type="entry name" value="DEAD/DEAH_box_helicase_dom"/>
</dbReference>